<evidence type="ECO:0000256" key="4">
    <source>
        <dbReference type="ARBA" id="ARBA00022478"/>
    </source>
</evidence>
<reference evidence="13 14" key="1">
    <citation type="journal article" date="2014" name="Mol. Biol. Evol.">
        <title>Massive expansion of Ubiquitination-related gene families within the Chlamydiae.</title>
        <authorList>
            <person name="Domman D."/>
            <person name="Collingro A."/>
            <person name="Lagkouvardos I."/>
            <person name="Gehre L."/>
            <person name="Weinmaier T."/>
            <person name="Rattei T."/>
            <person name="Subtil A."/>
            <person name="Horn M."/>
        </authorList>
    </citation>
    <scope>NUCLEOTIDE SEQUENCE [LARGE SCALE GENOMIC DNA]</scope>
    <source>
        <strain evidence="13 14">OEW1</strain>
    </source>
</reference>
<dbReference type="SUPFAM" id="SSF47789">
    <property type="entry name" value="C-terminal domain of RNA polymerase alpha subunit"/>
    <property type="match status" value="1"/>
</dbReference>
<protein>
    <recommendedName>
        <fullName evidence="3 11">DNA-directed RNA polymerase subunit alpha</fullName>
        <shortName evidence="11">RNAP subunit alpha</shortName>
        <ecNumber evidence="2 11">2.7.7.6</ecNumber>
    </recommendedName>
    <alternativeName>
        <fullName evidence="9 11">RNA polymerase subunit alpha</fullName>
    </alternativeName>
    <alternativeName>
        <fullName evidence="8 11">Transcriptase subunit alpha</fullName>
    </alternativeName>
</protein>
<evidence type="ECO:0000256" key="9">
    <source>
        <dbReference type="ARBA" id="ARBA00033070"/>
    </source>
</evidence>
<dbReference type="Gene3D" id="3.30.1360.10">
    <property type="entry name" value="RNA polymerase, RBP11-like subunit"/>
    <property type="match status" value="1"/>
</dbReference>
<dbReference type="Gene3D" id="2.170.120.12">
    <property type="entry name" value="DNA-directed RNA polymerase, insert domain"/>
    <property type="match status" value="1"/>
</dbReference>
<comment type="subunit">
    <text evidence="11">Homodimer. The RNAP catalytic core consists of 2 alpha, 1 beta, 1 beta' and 1 omega subunit. When a sigma factor is associated with the core the holoenzyme is formed, which can initiate transcription.</text>
</comment>
<dbReference type="GO" id="GO:0003899">
    <property type="term" value="F:DNA-directed RNA polymerase activity"/>
    <property type="evidence" value="ECO:0007669"/>
    <property type="project" value="UniProtKB-UniRule"/>
</dbReference>
<dbReference type="PATRIC" id="fig|83552.4.peg.1786"/>
<dbReference type="InterPro" id="IPR036643">
    <property type="entry name" value="RNApol_insert_sf"/>
</dbReference>
<dbReference type="GO" id="GO:0006351">
    <property type="term" value="P:DNA-templated transcription"/>
    <property type="evidence" value="ECO:0007669"/>
    <property type="project" value="UniProtKB-UniRule"/>
</dbReference>
<evidence type="ECO:0000313" key="13">
    <source>
        <dbReference type="EMBL" id="KIA77084.1"/>
    </source>
</evidence>
<feature type="domain" description="DNA-directed RNA polymerase RpoA/D/Rpb3-type" evidence="12">
    <location>
        <begin position="47"/>
        <end position="271"/>
    </location>
</feature>
<keyword evidence="6 11" id="KW-0548">Nucleotidyltransferase</keyword>
<comment type="domain">
    <text evidence="11">The N-terminal domain is essential for RNAP assembly and basal transcription, whereas the C-terminal domain is involved in interaction with transcriptional regulators and with upstream promoter elements.</text>
</comment>
<evidence type="ECO:0000256" key="8">
    <source>
        <dbReference type="ARBA" id="ARBA00032524"/>
    </source>
</evidence>
<keyword evidence="7 11" id="KW-0804">Transcription</keyword>
<accession>A0A0C1EKR7</accession>
<dbReference type="Proteomes" id="UP000031307">
    <property type="component" value="Unassembled WGS sequence"/>
</dbReference>
<dbReference type="InterPro" id="IPR011263">
    <property type="entry name" value="DNA-dir_RNA_pol_RpoA/D/Rpb3"/>
</dbReference>
<dbReference type="Gene3D" id="1.10.150.20">
    <property type="entry name" value="5' to 3' exonuclease, C-terminal subdomain"/>
    <property type="match status" value="1"/>
</dbReference>
<dbReference type="NCBIfam" id="NF003513">
    <property type="entry name" value="PRK05182.1-2"/>
    <property type="match status" value="1"/>
</dbReference>
<dbReference type="SMART" id="SM00662">
    <property type="entry name" value="RPOLD"/>
    <property type="match status" value="1"/>
</dbReference>
<evidence type="ECO:0000259" key="12">
    <source>
        <dbReference type="SMART" id="SM00662"/>
    </source>
</evidence>
<feature type="region of interest" description="Alpha C-terminal domain (alpha-CTD)" evidence="11">
    <location>
        <begin position="293"/>
        <end position="393"/>
    </location>
</feature>
<dbReference type="EMBL" id="JSAM01000091">
    <property type="protein sequence ID" value="KIA77084.1"/>
    <property type="molecule type" value="Genomic_DNA"/>
</dbReference>
<sequence length="393" mass="44277">MLCESTLEEREQFILFFMRSDFMAVKYGKFEIPQQISVDEETLSQTFGRFIAEPFEKGFGHTVGNSLRRMMLSSLEAPAIVSVRIEGISHEYMAIEGIVEDMTNIILNLKGALIRKLPLDDAPNSRDDRIVTSILEITQDDLDKNHGKYHVTLGDVFTEGNYEVVNPQLHLFTVTQPMKRQVDLRVVIGRGYVPSDRLDVHGKTSDEILIDAAFSPVRLVNYAVENTRVGQDTDFDRLLLEITTDGRVTPAEALAFAAQIGVKHMSVFTHINPHLLLFDEGQSRDDADQDAIMAKLALRIDEIELSVRSTNCLSGANIDTIAELVSIPERRMLEFRNFGKKSLNEIKAKLTEMGLHLGMDLSKYGITADNVKEKIAQYHKEAKDKSDVLKSEE</sequence>
<comment type="caution">
    <text evidence="13">The sequence shown here is derived from an EMBL/GenBank/DDBJ whole genome shotgun (WGS) entry which is preliminary data.</text>
</comment>
<evidence type="ECO:0000256" key="5">
    <source>
        <dbReference type="ARBA" id="ARBA00022679"/>
    </source>
</evidence>
<dbReference type="NCBIfam" id="NF003517">
    <property type="entry name" value="PRK05182.2-3"/>
    <property type="match status" value="1"/>
</dbReference>
<feature type="region of interest" description="Alpha N-terminal domain (alpha-NTD)" evidence="11">
    <location>
        <begin position="1"/>
        <end position="279"/>
    </location>
</feature>
<dbReference type="SUPFAM" id="SSF55257">
    <property type="entry name" value="RBP11-like subunits of RNA polymerase"/>
    <property type="match status" value="1"/>
</dbReference>
<evidence type="ECO:0000256" key="7">
    <source>
        <dbReference type="ARBA" id="ARBA00023163"/>
    </source>
</evidence>
<keyword evidence="4 11" id="KW-0240">DNA-directed RNA polymerase</keyword>
<evidence type="ECO:0000256" key="11">
    <source>
        <dbReference type="HAMAP-Rule" id="MF_00059"/>
    </source>
</evidence>
<evidence type="ECO:0000256" key="1">
    <source>
        <dbReference type="ARBA" id="ARBA00007123"/>
    </source>
</evidence>
<dbReference type="InterPro" id="IPR036603">
    <property type="entry name" value="RBP11-like"/>
</dbReference>
<keyword evidence="5 11" id="KW-0808">Transferase</keyword>
<proteinExistence type="inferred from homology"/>
<dbReference type="NCBIfam" id="TIGR02027">
    <property type="entry name" value="rpoA"/>
    <property type="match status" value="1"/>
</dbReference>
<dbReference type="EC" id="2.7.7.6" evidence="2 11"/>
<dbReference type="HAMAP" id="MF_00059">
    <property type="entry name" value="RNApol_bact_RpoA"/>
    <property type="match status" value="1"/>
</dbReference>
<dbReference type="NCBIfam" id="NF003519">
    <property type="entry name" value="PRK05182.2-5"/>
    <property type="match status" value="1"/>
</dbReference>
<gene>
    <name evidence="11 13" type="primary">rpoA</name>
    <name evidence="13" type="ORF">DB43_GV00340</name>
</gene>
<comment type="catalytic activity">
    <reaction evidence="10 11">
        <text>RNA(n) + a ribonucleoside 5'-triphosphate = RNA(n+1) + diphosphate</text>
        <dbReference type="Rhea" id="RHEA:21248"/>
        <dbReference type="Rhea" id="RHEA-COMP:14527"/>
        <dbReference type="Rhea" id="RHEA-COMP:17342"/>
        <dbReference type="ChEBI" id="CHEBI:33019"/>
        <dbReference type="ChEBI" id="CHEBI:61557"/>
        <dbReference type="ChEBI" id="CHEBI:140395"/>
        <dbReference type="EC" id="2.7.7.6"/>
    </reaction>
</comment>
<evidence type="ECO:0000256" key="6">
    <source>
        <dbReference type="ARBA" id="ARBA00022695"/>
    </source>
</evidence>
<dbReference type="CDD" id="cd06928">
    <property type="entry name" value="RNAP_alpha_NTD"/>
    <property type="match status" value="1"/>
</dbReference>
<evidence type="ECO:0000313" key="14">
    <source>
        <dbReference type="Proteomes" id="UP000031307"/>
    </source>
</evidence>
<dbReference type="GO" id="GO:0000428">
    <property type="term" value="C:DNA-directed RNA polymerase complex"/>
    <property type="evidence" value="ECO:0007669"/>
    <property type="project" value="UniProtKB-KW"/>
</dbReference>
<dbReference type="SUPFAM" id="SSF56553">
    <property type="entry name" value="Insert subdomain of RNA polymerase alpha subunit"/>
    <property type="match status" value="1"/>
</dbReference>
<comment type="similarity">
    <text evidence="1 11">Belongs to the RNA polymerase alpha chain family.</text>
</comment>
<evidence type="ECO:0000256" key="10">
    <source>
        <dbReference type="ARBA" id="ARBA00048552"/>
    </source>
</evidence>
<dbReference type="Pfam" id="PF01193">
    <property type="entry name" value="RNA_pol_L"/>
    <property type="match status" value="1"/>
</dbReference>
<evidence type="ECO:0000256" key="2">
    <source>
        <dbReference type="ARBA" id="ARBA00012418"/>
    </source>
</evidence>
<dbReference type="GO" id="GO:0003677">
    <property type="term" value="F:DNA binding"/>
    <property type="evidence" value="ECO:0007669"/>
    <property type="project" value="UniProtKB-UniRule"/>
</dbReference>
<comment type="function">
    <text evidence="11">DNA-dependent RNA polymerase catalyzes the transcription of DNA into RNA using the four ribonucleoside triphosphates as substrates.</text>
</comment>
<name>A0A0C1EKR7_9BACT</name>
<dbReference type="GO" id="GO:0005737">
    <property type="term" value="C:cytoplasm"/>
    <property type="evidence" value="ECO:0007669"/>
    <property type="project" value="UniProtKB-ARBA"/>
</dbReference>
<dbReference type="InterPro" id="IPR011262">
    <property type="entry name" value="DNA-dir_RNA_pol_insert"/>
</dbReference>
<dbReference type="AlphaFoldDB" id="A0A0C1EKR7"/>
<dbReference type="InterPro" id="IPR011260">
    <property type="entry name" value="RNAP_asu_C"/>
</dbReference>
<dbReference type="InterPro" id="IPR011773">
    <property type="entry name" value="DNA-dir_RpoA"/>
</dbReference>
<dbReference type="Pfam" id="PF03118">
    <property type="entry name" value="RNA_pol_A_CTD"/>
    <property type="match status" value="1"/>
</dbReference>
<dbReference type="GO" id="GO:0046983">
    <property type="term" value="F:protein dimerization activity"/>
    <property type="evidence" value="ECO:0007669"/>
    <property type="project" value="InterPro"/>
</dbReference>
<evidence type="ECO:0000256" key="3">
    <source>
        <dbReference type="ARBA" id="ARBA00015972"/>
    </source>
</evidence>
<dbReference type="Pfam" id="PF01000">
    <property type="entry name" value="RNA_pol_A_bac"/>
    <property type="match status" value="1"/>
</dbReference>
<organism evidence="13 14">
    <name type="scientific">Parachlamydia acanthamoebae</name>
    <dbReference type="NCBI Taxonomy" id="83552"/>
    <lineage>
        <taxon>Bacteria</taxon>
        <taxon>Pseudomonadati</taxon>
        <taxon>Chlamydiota</taxon>
        <taxon>Chlamydiia</taxon>
        <taxon>Parachlamydiales</taxon>
        <taxon>Parachlamydiaceae</taxon>
        <taxon>Parachlamydia</taxon>
    </lineage>
</organism>